<dbReference type="SUPFAM" id="SSF57196">
    <property type="entry name" value="EGF/Laminin"/>
    <property type="match status" value="1"/>
</dbReference>
<sequence length="643" mass="76176">MQLNIERQHLMLKNSETILHNDLQLPAIGLLKEHEPIFSNIYLLYLSYNSSEKNLTQENKTKCIHAKEFDLIPTNYSYDALLFVMKRYHRPCQQLQEKKSKTICFYDPHIYFCFCNETTRRSICFIYDFKYDRCNECLNDGQCYAGERKTNKKEFICRCKPCIYGALCEFRMDRLKYSFESLLILDVTSTNNEINFTTQSGPKSITWIYMSICIIMTIVGLLSNTCTYLALNQQKNIRSIISRYIQMTAIVNQLILICLLIQIIYIILNQYNILNNSFINLFFCKSSSYILNCFSYISKWFTAFLSISRARLTNQIHIYSRKQYIWLLIIIITILSLNATEIIFHRLINDPRKPNYFICTVEILDNQWNIFETIFRITNHIIPFLLNIYAVITIIRTVARSKSNIHKTNFVSEIWKQIKQYYEQLACPILIIMCSAPELLMILIIKCHQWDNTSIRTSMIIMHFISFVPQMLSYYLFIQPSTVYRKAFIDNTRIGQILYKILDHQWNIFETIFRITNHIIPFLLNIYAVITIIRTVARSKSNIHKTNFVSEIWKQIKQYYEQLACPILIIMCSAPELLMILIIKCHQWDNTSIRTSMIIMHFVSFVPQMLSYYLFIQPSTVYRKAFIDNTRIGQILYSIIQSS</sequence>
<reference evidence="7" key="1">
    <citation type="submission" date="2021-02" db="EMBL/GenBank/DDBJ databases">
        <authorList>
            <person name="Nowell W R."/>
        </authorList>
    </citation>
    <scope>NUCLEOTIDE SEQUENCE</scope>
</reference>
<feature type="transmembrane region" description="Helical" evidence="5">
    <location>
        <begin position="324"/>
        <end position="344"/>
    </location>
</feature>
<comment type="caution">
    <text evidence="7">The sequence shown here is derived from an EMBL/GenBank/DDBJ whole genome shotgun (WGS) entry which is preliminary data.</text>
</comment>
<evidence type="ECO:0000256" key="3">
    <source>
        <dbReference type="ARBA" id="ARBA00022989"/>
    </source>
</evidence>
<evidence type="ECO:0000256" key="5">
    <source>
        <dbReference type="SAM" id="Phobius"/>
    </source>
</evidence>
<name>A0A814IDV8_9BILA</name>
<feature type="transmembrane region" description="Helical" evidence="5">
    <location>
        <begin position="381"/>
        <end position="399"/>
    </location>
</feature>
<evidence type="ECO:0000313" key="7">
    <source>
        <dbReference type="EMBL" id="CAF1023184.1"/>
    </source>
</evidence>
<dbReference type="GO" id="GO:0016020">
    <property type="term" value="C:membrane"/>
    <property type="evidence" value="ECO:0007669"/>
    <property type="project" value="UniProtKB-SubCell"/>
</dbReference>
<evidence type="ECO:0000256" key="4">
    <source>
        <dbReference type="ARBA" id="ARBA00023136"/>
    </source>
</evidence>
<dbReference type="PROSITE" id="PS00022">
    <property type="entry name" value="EGF_1"/>
    <property type="match status" value="1"/>
</dbReference>
<evidence type="ECO:0000256" key="2">
    <source>
        <dbReference type="ARBA" id="ARBA00022692"/>
    </source>
</evidence>
<feature type="domain" description="G-protein coupled receptors family 1 profile" evidence="6">
    <location>
        <begin position="223"/>
        <end position="477"/>
    </location>
</feature>
<dbReference type="Gene3D" id="1.20.1070.10">
    <property type="entry name" value="Rhodopsin 7-helix transmembrane proteins"/>
    <property type="match status" value="1"/>
</dbReference>
<organism evidence="7 8">
    <name type="scientific">Adineta steineri</name>
    <dbReference type="NCBI Taxonomy" id="433720"/>
    <lineage>
        <taxon>Eukaryota</taxon>
        <taxon>Metazoa</taxon>
        <taxon>Spiralia</taxon>
        <taxon>Gnathifera</taxon>
        <taxon>Rotifera</taxon>
        <taxon>Eurotatoria</taxon>
        <taxon>Bdelloidea</taxon>
        <taxon>Adinetida</taxon>
        <taxon>Adinetidae</taxon>
        <taxon>Adineta</taxon>
    </lineage>
</organism>
<dbReference type="SUPFAM" id="SSF81321">
    <property type="entry name" value="Family A G protein-coupled receptor-like"/>
    <property type="match status" value="1"/>
</dbReference>
<dbReference type="InterPro" id="IPR017452">
    <property type="entry name" value="GPCR_Rhodpsn_7TM"/>
</dbReference>
<evidence type="ECO:0000256" key="1">
    <source>
        <dbReference type="ARBA" id="ARBA00004370"/>
    </source>
</evidence>
<dbReference type="Proteomes" id="UP000663845">
    <property type="component" value="Unassembled WGS sequence"/>
</dbReference>
<dbReference type="EMBL" id="CAJNOG010000159">
    <property type="protein sequence ID" value="CAF1023184.1"/>
    <property type="molecule type" value="Genomic_DNA"/>
</dbReference>
<feature type="transmembrane region" description="Helical" evidence="5">
    <location>
        <begin position="563"/>
        <end position="583"/>
    </location>
</feature>
<gene>
    <name evidence="7" type="ORF">JYZ213_LOCUS17183</name>
</gene>
<evidence type="ECO:0000313" key="8">
    <source>
        <dbReference type="Proteomes" id="UP000663845"/>
    </source>
</evidence>
<dbReference type="AlphaFoldDB" id="A0A814IDV8"/>
<feature type="transmembrane region" description="Helical" evidence="5">
    <location>
        <begin position="595"/>
        <end position="615"/>
    </location>
</feature>
<proteinExistence type="predicted"/>
<dbReference type="PROSITE" id="PS50262">
    <property type="entry name" value="G_PROTEIN_RECEP_F1_2"/>
    <property type="match status" value="1"/>
</dbReference>
<feature type="transmembrane region" description="Helical" evidence="5">
    <location>
        <begin position="243"/>
        <end position="268"/>
    </location>
</feature>
<keyword evidence="3 5" id="KW-1133">Transmembrane helix</keyword>
<keyword evidence="4 5" id="KW-0472">Membrane</keyword>
<feature type="transmembrane region" description="Helical" evidence="5">
    <location>
        <begin position="457"/>
        <end position="477"/>
    </location>
</feature>
<accession>A0A814IDV8</accession>
<feature type="transmembrane region" description="Helical" evidence="5">
    <location>
        <begin position="288"/>
        <end position="312"/>
    </location>
</feature>
<keyword evidence="2 5" id="KW-0812">Transmembrane</keyword>
<dbReference type="InterPro" id="IPR000742">
    <property type="entry name" value="EGF"/>
</dbReference>
<evidence type="ECO:0000259" key="6">
    <source>
        <dbReference type="PROSITE" id="PS50262"/>
    </source>
</evidence>
<feature type="transmembrane region" description="Helical" evidence="5">
    <location>
        <begin position="425"/>
        <end position="445"/>
    </location>
</feature>
<feature type="transmembrane region" description="Helical" evidence="5">
    <location>
        <begin position="207"/>
        <end position="231"/>
    </location>
</feature>
<comment type="subcellular location">
    <subcellularLocation>
        <location evidence="1">Membrane</location>
    </subcellularLocation>
</comment>
<protein>
    <recommendedName>
        <fullName evidence="6">G-protein coupled receptors family 1 profile domain-containing protein</fullName>
    </recommendedName>
</protein>